<proteinExistence type="predicted"/>
<organism evidence="2">
    <name type="scientific">Noccaea caerulescens</name>
    <name type="common">Alpine penny-cress</name>
    <name type="synonym">Thlaspi caerulescens</name>
    <dbReference type="NCBI Taxonomy" id="107243"/>
    <lineage>
        <taxon>Eukaryota</taxon>
        <taxon>Viridiplantae</taxon>
        <taxon>Streptophyta</taxon>
        <taxon>Embryophyta</taxon>
        <taxon>Tracheophyta</taxon>
        <taxon>Spermatophyta</taxon>
        <taxon>Magnoliopsida</taxon>
        <taxon>eudicotyledons</taxon>
        <taxon>Gunneridae</taxon>
        <taxon>Pentapetalae</taxon>
        <taxon>rosids</taxon>
        <taxon>malvids</taxon>
        <taxon>Brassicales</taxon>
        <taxon>Brassicaceae</taxon>
        <taxon>Coluteocarpeae</taxon>
        <taxon>Noccaea</taxon>
    </lineage>
</organism>
<evidence type="ECO:0000256" key="1">
    <source>
        <dbReference type="SAM" id="MobiDB-lite"/>
    </source>
</evidence>
<dbReference type="EMBL" id="GEVM01019767">
    <property type="protein sequence ID" value="JAU86171.1"/>
    <property type="molecule type" value="Transcribed_RNA"/>
</dbReference>
<feature type="region of interest" description="Disordered" evidence="1">
    <location>
        <begin position="88"/>
        <end position="109"/>
    </location>
</feature>
<name>A0A1J3J0R9_NOCCA</name>
<dbReference type="AlphaFoldDB" id="A0A1J3J0R9"/>
<evidence type="ECO:0000313" key="2">
    <source>
        <dbReference type="EMBL" id="JAU86171.1"/>
    </source>
</evidence>
<gene>
    <name evidence="2" type="ORF">MP_TR22788_c0_g1_i1_g.66360</name>
</gene>
<feature type="compositionally biased region" description="Basic and acidic residues" evidence="1">
    <location>
        <begin position="88"/>
        <end position="100"/>
    </location>
</feature>
<accession>A0A1J3J0R9</accession>
<protein>
    <submittedName>
        <fullName evidence="2">Uncharacterized protein</fullName>
    </submittedName>
</protein>
<reference evidence="2" key="1">
    <citation type="submission" date="2016-07" db="EMBL/GenBank/DDBJ databases">
        <title>De novo transcriptome assembly of four accessions of the metal hyperaccumulator plant Noccaea caerulescens.</title>
        <authorList>
            <person name="Blande D."/>
            <person name="Halimaa P."/>
            <person name="Tervahauta A.I."/>
            <person name="Aarts M.G."/>
            <person name="Karenlampi S.O."/>
        </authorList>
    </citation>
    <scope>NUCLEOTIDE SEQUENCE</scope>
</reference>
<sequence>MRHELRLNPRLVPRTLLEGRDLLVSHRLVMVSRGDTHGVVSYGNMFLRVVRFDHIVEFGANVIVFGYGKILYRSGFYRIDESLRPESKVRDQYGEAHKEAQEDEGDDGA</sequence>